<dbReference type="EMBL" id="AACFWJ010000001">
    <property type="protein sequence ID" value="EAK3958307.1"/>
    <property type="molecule type" value="Genomic_DNA"/>
</dbReference>
<dbReference type="AlphaFoldDB" id="A0A2R4D5T2"/>
<dbReference type="Proteomes" id="UP000410873">
    <property type="component" value="Unassembled WGS sequence"/>
</dbReference>
<protein>
    <submittedName>
        <fullName evidence="3">RloG protein</fullName>
    </submittedName>
</protein>
<reference evidence="1 4" key="2">
    <citation type="submission" date="2019-04" db="EMBL/GenBank/DDBJ databases">
        <authorList>
            <consortium name="PulseNet: The National Subtyping Network for Foodborne Disease Surveillance"/>
            <person name="Tarr C.L."/>
            <person name="Trees E."/>
            <person name="Katz L.S."/>
            <person name="Carleton-Romer H.A."/>
            <person name="Stroika S."/>
            <person name="Kucerova Z."/>
            <person name="Roache K.F."/>
            <person name="Sabol A.L."/>
            <person name="Besser J."/>
            <person name="Gerner-Smidt P."/>
        </authorList>
    </citation>
    <scope>NUCLEOTIDE SEQUENCE [LARGE SCALE GENOMIC DNA]</scope>
    <source>
        <strain evidence="2 6">PNUSAC003589</strain>
        <strain evidence="1 4">PNUSAC009041</strain>
    </source>
</reference>
<evidence type="ECO:0000313" key="2">
    <source>
        <dbReference type="EMBL" id="EAK3958307.1"/>
    </source>
</evidence>
<sequence>MTEEKENIVNFKIKIIHEENIELGIMANSLLSFQKLMDSFISKEHGITQSKIFLEKVETGSDIYSLVFEIAGEVLPIIAPIQALNEFIELIISFKNIKSKSIEEIEENPHFTKYNANNLKNIFAPVTINQNTFFINHKGEELLRINSDEAELIYENANYICEKKEIEYQKIHENALITMYKTTNKIDNKTKHKAKCDALSPYAVDVSFSDEKIAEEVLKNPYGFNFLVDLEYYKNDKNKIILYRIFNIKDKISLE</sequence>
<dbReference type="EMBL" id="AACCII010000007">
    <property type="protein sequence ID" value="EAJ9719069.1"/>
    <property type="molecule type" value="Genomic_DNA"/>
</dbReference>
<evidence type="ECO:0000313" key="4">
    <source>
        <dbReference type="Proteomes" id="UP000349590"/>
    </source>
</evidence>
<dbReference type="Proteomes" id="UP000349590">
    <property type="component" value="Unassembled WGS sequence"/>
</dbReference>
<evidence type="ECO:0000313" key="1">
    <source>
        <dbReference type="EMBL" id="EAJ9719069.1"/>
    </source>
</evidence>
<gene>
    <name evidence="3" type="ORF">B7A03_00445</name>
    <name evidence="2" type="ORF">C1418_00390</name>
    <name evidence="1" type="ORF">E8P16_06385</name>
</gene>
<name>A0A2R4D5T2_CAMJU</name>
<organism evidence="3 5">
    <name type="scientific">Campylobacter jejuni</name>
    <dbReference type="NCBI Taxonomy" id="197"/>
    <lineage>
        <taxon>Bacteria</taxon>
        <taxon>Pseudomonadati</taxon>
        <taxon>Campylobacterota</taxon>
        <taxon>Epsilonproteobacteria</taxon>
        <taxon>Campylobacterales</taxon>
        <taxon>Campylobacteraceae</taxon>
        <taxon>Campylobacter</taxon>
    </lineage>
</organism>
<reference evidence="3 5" key="1">
    <citation type="submission" date="2018-05" db="EMBL/GenBank/DDBJ databases">
        <authorList>
            <consortium name="NARMS: The National Antimicrobial Resistance Monitoring System"/>
        </authorList>
    </citation>
    <scope>NUCLEOTIDE SEQUENCE [LARGE SCALE GENOMIC DNA]</scope>
    <source>
        <strain evidence="3 5">CVM N62988</strain>
    </source>
</reference>
<dbReference type="RefSeq" id="WP_002787287.1">
    <property type="nucleotide sequence ID" value="NZ_AP028374.1"/>
</dbReference>
<accession>A0A2R4D5T2</accession>
<evidence type="ECO:0000313" key="5">
    <source>
        <dbReference type="Proteomes" id="UP000392616"/>
    </source>
</evidence>
<dbReference type="EMBL" id="AACHYE010000001">
    <property type="protein sequence ID" value="EAK6412509.1"/>
    <property type="molecule type" value="Genomic_DNA"/>
</dbReference>
<comment type="caution">
    <text evidence="3">The sequence shown here is derived from an EMBL/GenBank/DDBJ whole genome shotgun (WGS) entry which is preliminary data.</text>
</comment>
<dbReference type="Proteomes" id="UP000392616">
    <property type="component" value="Unassembled WGS sequence"/>
</dbReference>
<evidence type="ECO:0000313" key="3">
    <source>
        <dbReference type="EMBL" id="EAK6412509.1"/>
    </source>
</evidence>
<proteinExistence type="predicted"/>
<evidence type="ECO:0000313" key="6">
    <source>
        <dbReference type="Proteomes" id="UP000410873"/>
    </source>
</evidence>